<keyword evidence="2 9" id="KW-1003">Cell membrane</keyword>
<keyword evidence="8 9" id="KW-0472">Membrane</keyword>
<dbReference type="PANTHER" id="PTHR33695:SF1">
    <property type="entry name" value="LIPOPROTEIN SIGNAL PEPTIDASE"/>
    <property type="match status" value="1"/>
</dbReference>
<evidence type="ECO:0000256" key="4">
    <source>
        <dbReference type="ARBA" id="ARBA00022692"/>
    </source>
</evidence>
<evidence type="ECO:0000256" key="3">
    <source>
        <dbReference type="ARBA" id="ARBA00022670"/>
    </source>
</evidence>
<keyword evidence="4 9" id="KW-0812">Transmembrane</keyword>
<protein>
    <recommendedName>
        <fullName evidence="9">Lipoprotein signal peptidase</fullName>
        <ecNumber evidence="9">3.4.23.36</ecNumber>
    </recommendedName>
    <alternativeName>
        <fullName evidence="9">Prolipoprotein signal peptidase</fullName>
    </alternativeName>
    <alternativeName>
        <fullName evidence="9">Signal peptidase II</fullName>
        <shortName evidence="9">SPase II</shortName>
    </alternativeName>
</protein>
<feature type="transmembrane region" description="Helical" evidence="9">
    <location>
        <begin position="65"/>
        <end position="84"/>
    </location>
</feature>
<keyword evidence="3 9" id="KW-0645">Protease</keyword>
<dbReference type="NCBIfam" id="TIGR00077">
    <property type="entry name" value="lspA"/>
    <property type="match status" value="1"/>
</dbReference>
<dbReference type="PROSITE" id="PS00855">
    <property type="entry name" value="SPASE_II"/>
    <property type="match status" value="1"/>
</dbReference>
<feature type="transmembrane region" description="Helical" evidence="9">
    <location>
        <begin position="93"/>
        <end position="110"/>
    </location>
</feature>
<keyword evidence="6 9" id="KW-0378">Hydrolase</keyword>
<comment type="caution">
    <text evidence="9">Lacks conserved residue(s) required for the propagation of feature annotation.</text>
</comment>
<comment type="caution">
    <text evidence="12">The sequence shown here is derived from an EMBL/GenBank/DDBJ whole genome shotgun (WGS) entry which is preliminary data.</text>
</comment>
<comment type="similarity">
    <text evidence="1 9 11">Belongs to the peptidase A8 family.</text>
</comment>
<dbReference type="GO" id="GO:0006508">
    <property type="term" value="P:proteolysis"/>
    <property type="evidence" value="ECO:0007669"/>
    <property type="project" value="UniProtKB-KW"/>
</dbReference>
<comment type="pathway">
    <text evidence="9">Protein modification; lipoprotein biosynthesis (signal peptide cleavage).</text>
</comment>
<evidence type="ECO:0000256" key="7">
    <source>
        <dbReference type="ARBA" id="ARBA00022989"/>
    </source>
</evidence>
<dbReference type="AlphaFoldDB" id="A0A1B7XJL2"/>
<evidence type="ECO:0000256" key="8">
    <source>
        <dbReference type="ARBA" id="ARBA00023136"/>
    </source>
</evidence>
<dbReference type="PATRIC" id="fig|1560234.3.peg.2545"/>
<dbReference type="GO" id="GO:0005886">
    <property type="term" value="C:plasma membrane"/>
    <property type="evidence" value="ECO:0007669"/>
    <property type="project" value="UniProtKB-SubCell"/>
</dbReference>
<keyword evidence="5 9" id="KW-0064">Aspartyl protease</keyword>
<gene>
    <name evidence="9" type="primary">lspA</name>
    <name evidence="12" type="ORF">SP90_03375</name>
</gene>
<feature type="active site" evidence="9">
    <location>
        <position position="120"/>
    </location>
</feature>
<name>A0A1B7XJL2_9BACT</name>
<dbReference type="UniPathway" id="UPA00665"/>
<dbReference type="Proteomes" id="UP000091979">
    <property type="component" value="Unassembled WGS sequence"/>
</dbReference>
<dbReference type="PANTHER" id="PTHR33695">
    <property type="entry name" value="LIPOPROTEIN SIGNAL PEPTIDASE"/>
    <property type="match status" value="1"/>
</dbReference>
<dbReference type="STRING" id="1560234.SP90_03375"/>
<feature type="transmembrane region" description="Helical" evidence="9">
    <location>
        <begin position="130"/>
        <end position="152"/>
    </location>
</feature>
<dbReference type="RefSeq" id="WP_066852585.1">
    <property type="nucleotide sequence ID" value="NZ_JXMS01000004.1"/>
</dbReference>
<proteinExistence type="inferred from homology"/>
<evidence type="ECO:0000256" key="1">
    <source>
        <dbReference type="ARBA" id="ARBA00006139"/>
    </source>
</evidence>
<dbReference type="HAMAP" id="MF_00161">
    <property type="entry name" value="LspA"/>
    <property type="match status" value="1"/>
</dbReference>
<evidence type="ECO:0000256" key="6">
    <source>
        <dbReference type="ARBA" id="ARBA00022801"/>
    </source>
</evidence>
<dbReference type="GO" id="GO:0004190">
    <property type="term" value="F:aspartic-type endopeptidase activity"/>
    <property type="evidence" value="ECO:0007669"/>
    <property type="project" value="UniProtKB-UniRule"/>
</dbReference>
<feature type="active site" evidence="9">
    <location>
        <position position="138"/>
    </location>
</feature>
<reference evidence="12 13" key="1">
    <citation type="submission" date="2015-01" db="EMBL/GenBank/DDBJ databases">
        <title>Desulfovibrio sp. JC271 draft genome sequence.</title>
        <authorList>
            <person name="Shivani Y."/>
            <person name="Subhash Y."/>
            <person name="Sasikala C."/>
            <person name="Ramana C.V."/>
        </authorList>
    </citation>
    <scope>NUCLEOTIDE SEQUENCE [LARGE SCALE GENOMIC DNA]</scope>
    <source>
        <strain evidence="12 13">JC271</strain>
    </source>
</reference>
<dbReference type="EC" id="3.4.23.36" evidence="9"/>
<evidence type="ECO:0000313" key="12">
    <source>
        <dbReference type="EMBL" id="OBQ55684.1"/>
    </source>
</evidence>
<dbReference type="OrthoDB" id="9810259at2"/>
<dbReference type="PRINTS" id="PR00781">
    <property type="entry name" value="LIPOSIGPTASE"/>
</dbReference>
<sequence length="156" mass="17278">MRNRYLIVYGIGLFSVIADQFTKWLTVQNIPLWSGFPVIPGFFNLVHVLNRGAAFGFLNNTETNWQIWLFSGAAVAACIAVHLMTRSAKPNKLLFTALGLILGGAVGNLIDRIRIGAVIDFLDFYYKNYHWPAFNVADICICVGAGLILLTVKDIA</sequence>
<evidence type="ECO:0000256" key="10">
    <source>
        <dbReference type="RuleBase" id="RU000594"/>
    </source>
</evidence>
<keyword evidence="13" id="KW-1185">Reference proteome</keyword>
<comment type="subcellular location">
    <subcellularLocation>
        <location evidence="9">Cell membrane</location>
        <topology evidence="9">Multi-pass membrane protein</topology>
    </subcellularLocation>
</comment>
<evidence type="ECO:0000256" key="9">
    <source>
        <dbReference type="HAMAP-Rule" id="MF_00161"/>
    </source>
</evidence>
<evidence type="ECO:0000256" key="11">
    <source>
        <dbReference type="RuleBase" id="RU004181"/>
    </source>
</evidence>
<evidence type="ECO:0000256" key="5">
    <source>
        <dbReference type="ARBA" id="ARBA00022750"/>
    </source>
</evidence>
<keyword evidence="7 9" id="KW-1133">Transmembrane helix</keyword>
<dbReference type="EMBL" id="JXMS01000004">
    <property type="protein sequence ID" value="OBQ55684.1"/>
    <property type="molecule type" value="Genomic_DNA"/>
</dbReference>
<evidence type="ECO:0000256" key="2">
    <source>
        <dbReference type="ARBA" id="ARBA00022475"/>
    </source>
</evidence>
<organism evidence="12 13">
    <name type="scientific">Halodesulfovibrio spirochaetisodalis</name>
    <dbReference type="NCBI Taxonomy" id="1560234"/>
    <lineage>
        <taxon>Bacteria</taxon>
        <taxon>Pseudomonadati</taxon>
        <taxon>Thermodesulfobacteriota</taxon>
        <taxon>Desulfovibrionia</taxon>
        <taxon>Desulfovibrionales</taxon>
        <taxon>Desulfovibrionaceae</taxon>
        <taxon>Halodesulfovibrio</taxon>
    </lineage>
</organism>
<comment type="catalytic activity">
    <reaction evidence="9 10">
        <text>Release of signal peptides from bacterial membrane prolipoproteins. Hydrolyzes -Xaa-Yaa-Zaa-|-(S,diacylglyceryl)Cys-, in which Xaa is hydrophobic (preferably Leu), and Yaa (Ala or Ser) and Zaa (Gly or Ala) have small, neutral side chains.</text>
        <dbReference type="EC" id="3.4.23.36"/>
    </reaction>
</comment>
<dbReference type="Pfam" id="PF01252">
    <property type="entry name" value="Peptidase_A8"/>
    <property type="match status" value="1"/>
</dbReference>
<comment type="function">
    <text evidence="9 10">This protein specifically catalyzes the removal of signal peptides from prolipoproteins.</text>
</comment>
<accession>A0A1B7XJL2</accession>
<evidence type="ECO:0000313" key="13">
    <source>
        <dbReference type="Proteomes" id="UP000091979"/>
    </source>
</evidence>
<dbReference type="InterPro" id="IPR001872">
    <property type="entry name" value="Peptidase_A8"/>
</dbReference>